<organism evidence="1 2">
    <name type="scientific">Cladophialophora psammophila CBS 110553</name>
    <dbReference type="NCBI Taxonomy" id="1182543"/>
    <lineage>
        <taxon>Eukaryota</taxon>
        <taxon>Fungi</taxon>
        <taxon>Dikarya</taxon>
        <taxon>Ascomycota</taxon>
        <taxon>Pezizomycotina</taxon>
        <taxon>Eurotiomycetes</taxon>
        <taxon>Chaetothyriomycetidae</taxon>
        <taxon>Chaetothyriales</taxon>
        <taxon>Herpotrichiellaceae</taxon>
        <taxon>Cladophialophora</taxon>
    </lineage>
</organism>
<dbReference type="SUPFAM" id="SSF51735">
    <property type="entry name" value="NAD(P)-binding Rossmann-fold domains"/>
    <property type="match status" value="1"/>
</dbReference>
<dbReference type="AlphaFoldDB" id="W9WT20"/>
<name>W9WT20_9EURO</name>
<sequence length="112" mass="12260">MVSNRLTALVTGGASGIGEATARKLASRGTSIVLTDANEVLAEEKGRDIEKEFDVPLRILLVSLDLDYAANCAGYVRVFGRKRRAFPPSSSTVNTQGLWLCQKYQALQMRKK</sequence>
<gene>
    <name evidence="1" type="ORF">A1O5_06081</name>
</gene>
<dbReference type="EMBL" id="AMGX01000008">
    <property type="protein sequence ID" value="EXJ71088.1"/>
    <property type="molecule type" value="Genomic_DNA"/>
</dbReference>
<dbReference type="Gene3D" id="3.40.50.720">
    <property type="entry name" value="NAD(P)-binding Rossmann-like Domain"/>
    <property type="match status" value="1"/>
</dbReference>
<dbReference type="Proteomes" id="UP000019471">
    <property type="component" value="Unassembled WGS sequence"/>
</dbReference>
<dbReference type="HOGENOM" id="CLU_2145611_0_0_1"/>
<dbReference type="GeneID" id="19190794"/>
<reference evidence="1 2" key="1">
    <citation type="submission" date="2013-03" db="EMBL/GenBank/DDBJ databases">
        <title>The Genome Sequence of Cladophialophora psammophila CBS 110553.</title>
        <authorList>
            <consortium name="The Broad Institute Genomics Platform"/>
            <person name="Cuomo C."/>
            <person name="de Hoog S."/>
            <person name="Gorbushina A."/>
            <person name="Walker B."/>
            <person name="Young S.K."/>
            <person name="Zeng Q."/>
            <person name="Gargeya S."/>
            <person name="Fitzgerald M."/>
            <person name="Haas B."/>
            <person name="Abouelleil A."/>
            <person name="Allen A.W."/>
            <person name="Alvarado L."/>
            <person name="Arachchi H.M."/>
            <person name="Berlin A.M."/>
            <person name="Chapman S.B."/>
            <person name="Gainer-Dewar J."/>
            <person name="Goldberg J."/>
            <person name="Griggs A."/>
            <person name="Gujja S."/>
            <person name="Hansen M."/>
            <person name="Howarth C."/>
            <person name="Imamovic A."/>
            <person name="Ireland A."/>
            <person name="Larimer J."/>
            <person name="McCowan C."/>
            <person name="Murphy C."/>
            <person name="Pearson M."/>
            <person name="Poon T.W."/>
            <person name="Priest M."/>
            <person name="Roberts A."/>
            <person name="Saif S."/>
            <person name="Shea T."/>
            <person name="Sisk P."/>
            <person name="Sykes S."/>
            <person name="Wortman J."/>
            <person name="Nusbaum C."/>
            <person name="Birren B."/>
        </authorList>
    </citation>
    <scope>NUCLEOTIDE SEQUENCE [LARGE SCALE GENOMIC DNA]</scope>
    <source>
        <strain evidence="1 2">CBS 110553</strain>
    </source>
</reference>
<dbReference type="Pfam" id="PF00106">
    <property type="entry name" value="adh_short"/>
    <property type="match status" value="1"/>
</dbReference>
<dbReference type="RefSeq" id="XP_007744867.1">
    <property type="nucleotide sequence ID" value="XM_007746677.1"/>
</dbReference>
<keyword evidence="2" id="KW-1185">Reference proteome</keyword>
<dbReference type="STRING" id="1182543.W9WT20"/>
<dbReference type="OrthoDB" id="5840532at2759"/>
<evidence type="ECO:0000313" key="1">
    <source>
        <dbReference type="EMBL" id="EXJ71088.1"/>
    </source>
</evidence>
<accession>W9WT20</accession>
<evidence type="ECO:0008006" key="3">
    <source>
        <dbReference type="Google" id="ProtNLM"/>
    </source>
</evidence>
<comment type="caution">
    <text evidence="1">The sequence shown here is derived from an EMBL/GenBank/DDBJ whole genome shotgun (WGS) entry which is preliminary data.</text>
</comment>
<dbReference type="InterPro" id="IPR036291">
    <property type="entry name" value="NAD(P)-bd_dom_sf"/>
</dbReference>
<evidence type="ECO:0000313" key="2">
    <source>
        <dbReference type="Proteomes" id="UP000019471"/>
    </source>
</evidence>
<proteinExistence type="predicted"/>
<dbReference type="InterPro" id="IPR002347">
    <property type="entry name" value="SDR_fam"/>
</dbReference>
<protein>
    <recommendedName>
        <fullName evidence="3">3-oxoacyl-[acyl-carrier protein] reductase</fullName>
    </recommendedName>
</protein>